<sequence>MTYSIDLRWRGIVLMYVYSVDIATVATVLGVLFKSMVHKISSNRKRSEGPAKGQDLTLAQHMCANRPYYLSRATVRPKFDKKSRNKMGTRKRTTMDLINSFLSMRLQRTEDQSCVATGGLNGIHQLM</sequence>
<organism evidence="2 3">
    <name type="scientific">Phytophthora megakarya</name>
    <dbReference type="NCBI Taxonomy" id="4795"/>
    <lineage>
        <taxon>Eukaryota</taxon>
        <taxon>Sar</taxon>
        <taxon>Stramenopiles</taxon>
        <taxon>Oomycota</taxon>
        <taxon>Peronosporomycetes</taxon>
        <taxon>Peronosporales</taxon>
        <taxon>Peronosporaceae</taxon>
        <taxon>Phytophthora</taxon>
    </lineage>
</organism>
<name>A0A225WEA4_9STRA</name>
<dbReference type="EMBL" id="NBNE01001116">
    <property type="protein sequence ID" value="OWZ15469.1"/>
    <property type="molecule type" value="Genomic_DNA"/>
</dbReference>
<comment type="caution">
    <text evidence="2">The sequence shown here is derived from an EMBL/GenBank/DDBJ whole genome shotgun (WGS) entry which is preliminary data.</text>
</comment>
<keyword evidence="3" id="KW-1185">Reference proteome</keyword>
<dbReference type="Proteomes" id="UP000198211">
    <property type="component" value="Unassembled WGS sequence"/>
</dbReference>
<feature type="transmembrane region" description="Helical" evidence="1">
    <location>
        <begin position="12"/>
        <end position="37"/>
    </location>
</feature>
<keyword evidence="1" id="KW-0472">Membrane</keyword>
<proteinExistence type="predicted"/>
<reference evidence="3" key="1">
    <citation type="submission" date="2017-03" db="EMBL/GenBank/DDBJ databases">
        <title>Phytopthora megakarya and P. palmivora, two closely related causual agents of cacao black pod achieved similar genome size and gene model numbers by different mechanisms.</title>
        <authorList>
            <person name="Ali S."/>
            <person name="Shao J."/>
            <person name="Larry D.J."/>
            <person name="Kronmiller B."/>
            <person name="Shen D."/>
            <person name="Strem M.D."/>
            <person name="Melnick R.L."/>
            <person name="Guiltinan M.J."/>
            <person name="Tyler B.M."/>
            <person name="Meinhardt L.W."/>
            <person name="Bailey B.A."/>
        </authorList>
    </citation>
    <scope>NUCLEOTIDE SEQUENCE [LARGE SCALE GENOMIC DNA]</scope>
    <source>
        <strain evidence="3">zdho120</strain>
    </source>
</reference>
<protein>
    <submittedName>
        <fullName evidence="2">Uncharacterized protein</fullName>
    </submittedName>
</protein>
<keyword evidence="1" id="KW-1133">Transmembrane helix</keyword>
<evidence type="ECO:0000256" key="1">
    <source>
        <dbReference type="SAM" id="Phobius"/>
    </source>
</evidence>
<keyword evidence="1" id="KW-0812">Transmembrane</keyword>
<evidence type="ECO:0000313" key="3">
    <source>
        <dbReference type="Proteomes" id="UP000198211"/>
    </source>
</evidence>
<evidence type="ECO:0000313" key="2">
    <source>
        <dbReference type="EMBL" id="OWZ15469.1"/>
    </source>
</evidence>
<dbReference type="AlphaFoldDB" id="A0A225WEA4"/>
<gene>
    <name evidence="2" type="ORF">PHMEG_00010876</name>
</gene>
<accession>A0A225WEA4</accession>